<dbReference type="EMBL" id="KB202283">
    <property type="protein sequence ID" value="ESO91182.1"/>
    <property type="molecule type" value="Genomic_DNA"/>
</dbReference>
<keyword evidence="7" id="KW-0547">Nucleotide-binding</keyword>
<evidence type="ECO:0000256" key="7">
    <source>
        <dbReference type="ARBA" id="ARBA00022741"/>
    </source>
</evidence>
<feature type="transmembrane region" description="Helical" evidence="13">
    <location>
        <begin position="961"/>
        <end position="979"/>
    </location>
</feature>
<reference evidence="17 18" key="1">
    <citation type="journal article" date="2013" name="Nature">
        <title>Insights into bilaterian evolution from three spiralian genomes.</title>
        <authorList>
            <person name="Simakov O."/>
            <person name="Marletaz F."/>
            <person name="Cho S.J."/>
            <person name="Edsinger-Gonzales E."/>
            <person name="Havlak P."/>
            <person name="Hellsten U."/>
            <person name="Kuo D.H."/>
            <person name="Larsson T."/>
            <person name="Lv J."/>
            <person name="Arendt D."/>
            <person name="Savage R."/>
            <person name="Osoegawa K."/>
            <person name="de Jong P."/>
            <person name="Grimwood J."/>
            <person name="Chapman J.A."/>
            <person name="Shapiro H."/>
            <person name="Aerts A."/>
            <person name="Otillar R.P."/>
            <person name="Terry A.Y."/>
            <person name="Boore J.L."/>
            <person name="Grigoriev I.V."/>
            <person name="Lindberg D.R."/>
            <person name="Seaver E.C."/>
            <person name="Weisblat D.A."/>
            <person name="Putnam N.H."/>
            <person name="Rokhsar D.S."/>
        </authorList>
    </citation>
    <scope>NUCLEOTIDE SEQUENCE [LARGE SCALE GENOMIC DNA]</scope>
</reference>
<keyword evidence="3" id="KW-0813">Transport</keyword>
<dbReference type="RefSeq" id="XP_009057887.1">
    <property type="nucleotide sequence ID" value="XM_009059639.1"/>
</dbReference>
<evidence type="ECO:0000313" key="17">
    <source>
        <dbReference type="EMBL" id="ESO91182.1"/>
    </source>
</evidence>
<dbReference type="Gene3D" id="3.40.50.300">
    <property type="entry name" value="P-loop containing nucleotide triphosphate hydrolases"/>
    <property type="match status" value="2"/>
</dbReference>
<keyword evidence="18" id="KW-1185">Reference proteome</keyword>
<dbReference type="InterPro" id="IPR027417">
    <property type="entry name" value="P-loop_NTPase"/>
</dbReference>
<evidence type="ECO:0000256" key="5">
    <source>
        <dbReference type="ARBA" id="ARBA00022692"/>
    </source>
</evidence>
<name>V4A387_LOTGI</name>
<gene>
    <name evidence="17" type="ORF">LOTGIDRAFT_153611</name>
</gene>
<dbReference type="SUPFAM" id="SSF52540">
    <property type="entry name" value="P-loop containing nucleoside triphosphate hydrolases"/>
    <property type="match status" value="2"/>
</dbReference>
<dbReference type="FunFam" id="3.40.50.300:FF:000293">
    <property type="entry name" value="ATP binding cassette subfamily C member 1"/>
    <property type="match status" value="1"/>
</dbReference>
<comment type="subcellular location">
    <subcellularLocation>
        <location evidence="1">Vacuole membrane</location>
        <topology evidence="1">Multi-pass membrane protein</topology>
    </subcellularLocation>
</comment>
<evidence type="ECO:0000256" key="13">
    <source>
        <dbReference type="SAM" id="Phobius"/>
    </source>
</evidence>
<comment type="similarity">
    <text evidence="2">Belongs to the ABC transporter superfamily. ABCC family. Conjugate transporter (TC 3.A.1.208) subfamily.</text>
</comment>
<dbReference type="InterPro" id="IPR017871">
    <property type="entry name" value="ABC_transporter-like_CS"/>
</dbReference>
<dbReference type="CDD" id="cd03244">
    <property type="entry name" value="ABCC_MRP_domain2"/>
    <property type="match status" value="1"/>
</dbReference>
<dbReference type="GO" id="GO:0005774">
    <property type="term" value="C:vacuolar membrane"/>
    <property type="evidence" value="ECO:0007669"/>
    <property type="project" value="UniProtKB-SubCell"/>
</dbReference>
<dbReference type="InterPro" id="IPR050173">
    <property type="entry name" value="ABC_transporter_C-like"/>
</dbReference>
<feature type="signal peptide" evidence="14">
    <location>
        <begin position="1"/>
        <end position="18"/>
    </location>
</feature>
<dbReference type="CDD" id="cd18595">
    <property type="entry name" value="ABC_6TM_MRP1_2_3_6_D1_like"/>
    <property type="match status" value="1"/>
</dbReference>
<evidence type="ECO:0000259" key="15">
    <source>
        <dbReference type="PROSITE" id="PS50893"/>
    </source>
</evidence>
<evidence type="ECO:0000256" key="6">
    <source>
        <dbReference type="ARBA" id="ARBA00022737"/>
    </source>
</evidence>
<feature type="transmembrane region" description="Helical" evidence="13">
    <location>
        <begin position="829"/>
        <end position="848"/>
    </location>
</feature>
<dbReference type="FunFam" id="3.40.50.300:FF:000074">
    <property type="entry name" value="Multidrug resistance-associated protein 5 isoform 1"/>
    <property type="match status" value="1"/>
</dbReference>
<dbReference type="Gene3D" id="1.20.1560.10">
    <property type="entry name" value="ABC transporter type 1, transmembrane domain"/>
    <property type="match status" value="2"/>
</dbReference>
<keyword evidence="5 13" id="KW-0812">Transmembrane</keyword>
<feature type="domain" description="ABC transporter" evidence="15">
    <location>
        <begin position="551"/>
        <end position="775"/>
    </location>
</feature>
<dbReference type="CDD" id="cd18603">
    <property type="entry name" value="ABC_6TM_MRP1_2_3_6_D2_like"/>
    <property type="match status" value="1"/>
</dbReference>
<evidence type="ECO:0000256" key="2">
    <source>
        <dbReference type="ARBA" id="ARBA00009726"/>
    </source>
</evidence>
<feature type="transmembrane region" description="Helical" evidence="13">
    <location>
        <begin position="376"/>
        <end position="394"/>
    </location>
</feature>
<keyword evidence="14" id="KW-0732">Signal</keyword>
<evidence type="ECO:0000313" key="18">
    <source>
        <dbReference type="Proteomes" id="UP000030746"/>
    </source>
</evidence>
<proteinExistence type="inferred from homology"/>
<feature type="transmembrane region" description="Helical" evidence="13">
    <location>
        <begin position="240"/>
        <end position="260"/>
    </location>
</feature>
<comment type="catalytic activity">
    <reaction evidence="12">
        <text>leukotriene C4(in) + ATP + H2O = leukotriene C4(out) + ADP + phosphate + H(+)</text>
        <dbReference type="Rhea" id="RHEA:38963"/>
        <dbReference type="ChEBI" id="CHEBI:15377"/>
        <dbReference type="ChEBI" id="CHEBI:15378"/>
        <dbReference type="ChEBI" id="CHEBI:30616"/>
        <dbReference type="ChEBI" id="CHEBI:43474"/>
        <dbReference type="ChEBI" id="CHEBI:57973"/>
        <dbReference type="ChEBI" id="CHEBI:456216"/>
    </reaction>
    <physiologicalReaction direction="left-to-right" evidence="12">
        <dbReference type="Rhea" id="RHEA:38964"/>
    </physiologicalReaction>
</comment>
<evidence type="ECO:0000256" key="4">
    <source>
        <dbReference type="ARBA" id="ARBA00022554"/>
    </source>
</evidence>
<dbReference type="PANTHER" id="PTHR24223:SF443">
    <property type="entry name" value="MULTIDRUG-RESISTANCE LIKE PROTEIN 1, ISOFORM I"/>
    <property type="match status" value="1"/>
</dbReference>
<evidence type="ECO:0000256" key="8">
    <source>
        <dbReference type="ARBA" id="ARBA00022840"/>
    </source>
</evidence>
<dbReference type="OMA" id="KMWEHVE"/>
<feature type="domain" description="ABC transmembrane type-1" evidence="16">
    <location>
        <begin position="241"/>
        <end position="519"/>
    </location>
</feature>
<dbReference type="Pfam" id="PF00664">
    <property type="entry name" value="ABC_membrane"/>
    <property type="match status" value="2"/>
</dbReference>
<dbReference type="OrthoDB" id="6500128at2759"/>
<dbReference type="FunFam" id="1.20.1560.10:FF:000020">
    <property type="entry name" value="ABC metal ion transporter"/>
    <property type="match status" value="1"/>
</dbReference>
<evidence type="ECO:0000256" key="12">
    <source>
        <dbReference type="ARBA" id="ARBA00047523"/>
    </source>
</evidence>
<dbReference type="PROSITE" id="PS50893">
    <property type="entry name" value="ABC_TRANSPORTER_2"/>
    <property type="match status" value="2"/>
</dbReference>
<dbReference type="PROSITE" id="PS50929">
    <property type="entry name" value="ABC_TM1F"/>
    <property type="match status" value="2"/>
</dbReference>
<evidence type="ECO:0000256" key="9">
    <source>
        <dbReference type="ARBA" id="ARBA00022989"/>
    </source>
</evidence>
<keyword evidence="10 13" id="KW-0472">Membrane</keyword>
<dbReference type="InterPro" id="IPR036640">
    <property type="entry name" value="ABC1_TM_sf"/>
</dbReference>
<keyword evidence="6" id="KW-0677">Repeat</keyword>
<dbReference type="CDD" id="cd03250">
    <property type="entry name" value="ABCC_MRP_domain1"/>
    <property type="match status" value="1"/>
</dbReference>
<keyword evidence="9 13" id="KW-1133">Transmembrane helix</keyword>
<feature type="domain" description="ABC transmembrane type-1" evidence="16">
    <location>
        <begin position="839"/>
        <end position="1126"/>
    </location>
</feature>
<accession>V4A387</accession>
<evidence type="ECO:0000256" key="10">
    <source>
        <dbReference type="ARBA" id="ARBA00023136"/>
    </source>
</evidence>
<dbReference type="GO" id="GO:0016887">
    <property type="term" value="F:ATP hydrolysis activity"/>
    <property type="evidence" value="ECO:0007669"/>
    <property type="project" value="InterPro"/>
</dbReference>
<dbReference type="GeneID" id="20236045"/>
<dbReference type="EC" id="7.6.2.3" evidence="11"/>
<evidence type="ECO:0000256" key="1">
    <source>
        <dbReference type="ARBA" id="ARBA00004128"/>
    </source>
</evidence>
<dbReference type="GO" id="GO:0005524">
    <property type="term" value="F:ATP binding"/>
    <property type="evidence" value="ECO:0007669"/>
    <property type="project" value="UniProtKB-KW"/>
</dbReference>
<evidence type="ECO:0000256" key="3">
    <source>
        <dbReference type="ARBA" id="ARBA00022448"/>
    </source>
</evidence>
<dbReference type="PANTHER" id="PTHR24223">
    <property type="entry name" value="ATP-BINDING CASSETTE SUB-FAMILY C"/>
    <property type="match status" value="1"/>
</dbReference>
<dbReference type="KEGG" id="lgi:LOTGIDRAFT_153611"/>
<feature type="transmembrane region" description="Helical" evidence="13">
    <location>
        <begin position="348"/>
        <end position="370"/>
    </location>
</feature>
<feature type="chain" id="PRO_5004716328" description="ABC-type glutathione-S-conjugate transporter" evidence="14">
    <location>
        <begin position="19"/>
        <end position="1401"/>
    </location>
</feature>
<feature type="transmembrane region" description="Helical" evidence="13">
    <location>
        <begin position="123"/>
        <end position="143"/>
    </location>
</feature>
<dbReference type="SMART" id="SM00382">
    <property type="entry name" value="AAA"/>
    <property type="match status" value="2"/>
</dbReference>
<dbReference type="Proteomes" id="UP000030746">
    <property type="component" value="Unassembled WGS sequence"/>
</dbReference>
<organism evidence="17 18">
    <name type="scientific">Lottia gigantea</name>
    <name type="common">Giant owl limpet</name>
    <dbReference type="NCBI Taxonomy" id="225164"/>
    <lineage>
        <taxon>Eukaryota</taxon>
        <taxon>Metazoa</taxon>
        <taxon>Spiralia</taxon>
        <taxon>Lophotrochozoa</taxon>
        <taxon>Mollusca</taxon>
        <taxon>Gastropoda</taxon>
        <taxon>Patellogastropoda</taxon>
        <taxon>Lottioidea</taxon>
        <taxon>Lottiidae</taxon>
        <taxon>Lottia</taxon>
    </lineage>
</organism>
<evidence type="ECO:0000256" key="14">
    <source>
        <dbReference type="SAM" id="SignalP"/>
    </source>
</evidence>
<dbReference type="PROSITE" id="PS00211">
    <property type="entry name" value="ABC_TRANSPORTER_1"/>
    <property type="match status" value="2"/>
</dbReference>
<feature type="transmembrane region" description="Helical" evidence="13">
    <location>
        <begin position="985"/>
        <end position="1005"/>
    </location>
</feature>
<dbReference type="InterPro" id="IPR003593">
    <property type="entry name" value="AAA+_ATPase"/>
</dbReference>
<feature type="transmembrane region" description="Helical" evidence="13">
    <location>
        <begin position="887"/>
        <end position="907"/>
    </location>
</feature>
<dbReference type="HOGENOM" id="CLU_000604_27_6_1"/>
<evidence type="ECO:0000259" key="16">
    <source>
        <dbReference type="PROSITE" id="PS50929"/>
    </source>
</evidence>
<dbReference type="SUPFAM" id="SSF90123">
    <property type="entry name" value="ABC transporter transmembrane region"/>
    <property type="match status" value="2"/>
</dbReference>
<dbReference type="InterPro" id="IPR003439">
    <property type="entry name" value="ABC_transporter-like_ATP-bd"/>
</dbReference>
<dbReference type="Pfam" id="PF00005">
    <property type="entry name" value="ABC_tran"/>
    <property type="match status" value="2"/>
</dbReference>
<dbReference type="CTD" id="20236045"/>
<dbReference type="STRING" id="225164.V4A387"/>
<dbReference type="FunFam" id="1.20.1560.10:FF:000001">
    <property type="entry name" value="ATP-binding cassette subfamily C member 1"/>
    <property type="match status" value="1"/>
</dbReference>
<keyword evidence="4" id="KW-0926">Vacuole</keyword>
<feature type="domain" description="ABC transporter" evidence="15">
    <location>
        <begin position="1165"/>
        <end position="1397"/>
    </location>
</feature>
<evidence type="ECO:0000256" key="11">
    <source>
        <dbReference type="ARBA" id="ARBA00024220"/>
    </source>
</evidence>
<protein>
    <recommendedName>
        <fullName evidence="11">ABC-type glutathione-S-conjugate transporter</fullName>
        <ecNumber evidence="11">7.6.2.3</ecNumber>
    </recommendedName>
</protein>
<dbReference type="InterPro" id="IPR011527">
    <property type="entry name" value="ABC1_TM_dom"/>
</dbReference>
<dbReference type="GO" id="GO:0015431">
    <property type="term" value="F:ABC-type glutathione S-conjugate transporter activity"/>
    <property type="evidence" value="ECO:0007669"/>
    <property type="project" value="UniProtKB-EC"/>
</dbReference>
<keyword evidence="8" id="KW-0067">ATP-binding</keyword>
<feature type="transmembrane region" description="Helical" evidence="13">
    <location>
        <begin position="1070"/>
        <end position="1091"/>
    </location>
</feature>
<dbReference type="GO" id="GO:0000323">
    <property type="term" value="C:lytic vacuole"/>
    <property type="evidence" value="ECO:0007669"/>
    <property type="project" value="UniProtKB-ARBA"/>
</dbReference>
<sequence>MFSDYGAGLCTMWVCLVGITVLPPLLDLSPGETVADIQSTLREDESFPVVCRLGSWSFQVGRWSFPRRFMSMLISLLMFLERGRGLITSGVVFIFWFLLSVAGIIPLYTYLILKTYNEGPVRFSGYILYYTLVLTQLILNCFAEKRTVNSTEYRDTTWRHLIYKGFKAPLNDHDLFDLHPRDDSKRVANEFAVEWRKELEKYKQRRIPLVDGKESQKKTKKASLGRVMLKLYWKDMAESYCLKFISDILVFAGPILLSVLINLIDGEAPNGWMGYVLALGLFCLPWIQSVFYHQMYHMAMTLGMRVKAALMAVIYQKALKLNNEAQSKFTVGEIVNLMAVDCQRIQDAACYTFYVWSIPFQVAIAVYLLWSTMGPSSLAGLVVLILLVPVNAIVATKQFKYQKENLQYKDKRIKLTSEVLEGIKVLKLYAWECVFKQKILEMRKQELSILKKIANLNTLSTFVWTCAPYLVTLATFTCYVLTSSTGHLDAQKAFVTLSLFNILQFPINFIPETISYLSQAAASVQRIEIFLREEELSRSNVDKNDFMERAIKVDRGVFAWNKSSRPVLHRINIDISEGELVAVIGTVGSGKSSLLSAFLGEMERLAGKVATKGRVAYVSQQAWIQNNTARNNILFGAEMNKKQYKRVLKACALKEDLQILPGGEFTEIGEKGVNLSGGQKQRVNLARAVYSDSDIYLLDDPLSAVDSHVGKHIFKRVISDNGILKHKTRVLVTHAVHWLPLVDTVVLMDNGRIIDCGHYLKLMRNNGALAEFLHTHMSKSDKAQEATEDAEESSLDSKKKSDFRSRLGHLISEENAETGKVEFSVFSTYAKAVGVFSTIFIFVSYTIYQVGSVAANIWLSVWTEDSQLKNTSESQSKEYIKTNHGYLAIYGVFGLVQAVFILLYAGLSTTKMVKAAKTMHFNMLDKIIRAPMIFFETTPIGRIINRFSRDVETIDNNLPQIFSMWIVTIYSVASTFVVISVATPLFLMVIVPLILMYSFIQRYFVPTSRQLKRLESVSRSPIYSHFGESIQGATTIRAYEATYRFTEQSRKLIDKNQVYYFAGISANRWLGIWIEFVSSCVVFTAALFSLLSPDITGASMGLSVTYALQITAALKWLVRTISDLETNIVSVERVKEYTDITTEAPLINRHNRPCLTWPDAGHIQFQLYSTRYRPELDLVLRAITFEVKPGEKIGVVGRTGAGKSSLILALFRLVEGVAGTITLDGKNIEDIGLHDLRSKITILPQDPVLFSGTLRTNLDPFNINTDEELWTALDLAHLKAYVSGLTEGLEFQCGEGGQNFSVGQRQLVCLARALLRKTRVLVLDEATAAVDLKTDVLIQETIRTEFQQCTLITVAHRINTIMDYDRIMVLDKGKIVEFDSPSNLLLDPSTQFYSLARDSNI</sequence>
<feature type="transmembrane region" description="Helical" evidence="13">
    <location>
        <begin position="86"/>
        <end position="111"/>
    </location>
</feature>
<feature type="transmembrane region" description="Helical" evidence="13">
    <location>
        <begin position="272"/>
        <end position="292"/>
    </location>
</feature>